<evidence type="ECO:0000256" key="1">
    <source>
        <dbReference type="ARBA" id="ARBA00004496"/>
    </source>
</evidence>
<reference evidence="10" key="2">
    <citation type="submission" date="2023-06" db="EMBL/GenBank/DDBJ databases">
        <title>Identification and characterization of horizontal gene transfer across gut microbiota members of farm animals based on homology search.</title>
        <authorList>
            <person name="Zeman M."/>
            <person name="Kubasova T."/>
            <person name="Jahodarova E."/>
            <person name="Nykrynova M."/>
            <person name="Rychlik I."/>
        </authorList>
    </citation>
    <scope>NUCLEOTIDE SEQUENCE [LARGE SCALE GENOMIC DNA]</scope>
    <source>
        <strain evidence="10">ET39</strain>
    </source>
</reference>
<keyword evidence="10" id="KW-1185">Reference proteome</keyword>
<feature type="domain" description="PTS EIIB type-4" evidence="8">
    <location>
        <begin position="1"/>
        <end position="166"/>
    </location>
</feature>
<reference evidence="9 10" key="1">
    <citation type="submission" date="2023-06" db="EMBL/GenBank/DDBJ databases">
        <title>Identification and characterization of horizontal gene transfer across gut microbiota members of farm animals based on homology search.</title>
        <authorList>
            <person name="Schwarzerova J."/>
            <person name="Nykrynova M."/>
            <person name="Jureckova K."/>
            <person name="Cejkova D."/>
            <person name="Rychlik I."/>
        </authorList>
    </citation>
    <scope>NUCLEOTIDE SEQUENCE [LARGE SCALE GENOMIC DNA]</scope>
    <source>
        <strain evidence="9 10">ET39</strain>
    </source>
</reference>
<keyword evidence="6" id="KW-0598">Phosphotransferase system</keyword>
<evidence type="ECO:0000256" key="3">
    <source>
        <dbReference type="ARBA" id="ARBA00022490"/>
    </source>
</evidence>
<gene>
    <name evidence="9" type="ORF">QUV96_03795</name>
</gene>
<evidence type="ECO:0000313" key="9">
    <source>
        <dbReference type="EMBL" id="MDM8156759.1"/>
    </source>
</evidence>
<evidence type="ECO:0000256" key="7">
    <source>
        <dbReference type="ARBA" id="ARBA00022777"/>
    </source>
</evidence>
<dbReference type="SUPFAM" id="SSF52728">
    <property type="entry name" value="PTS IIb component"/>
    <property type="match status" value="1"/>
</dbReference>
<name>A0ABT7UAX4_9FIRM</name>
<keyword evidence="3" id="KW-0963">Cytoplasm</keyword>
<reference evidence="9 10" key="3">
    <citation type="submission" date="2023-06" db="EMBL/GenBank/DDBJ databases">
        <authorList>
            <person name="Zeman M."/>
            <person name="Kubasova T."/>
            <person name="Jahodarova E."/>
            <person name="Nykrynova M."/>
            <person name="Rychlik I."/>
        </authorList>
    </citation>
    <scope>NUCLEOTIDE SEQUENCE [LARGE SCALE GENOMIC DNA]</scope>
    <source>
        <strain evidence="9 10">ET39</strain>
    </source>
</reference>
<evidence type="ECO:0000256" key="5">
    <source>
        <dbReference type="ARBA" id="ARBA00022679"/>
    </source>
</evidence>
<comment type="subcellular location">
    <subcellularLocation>
        <location evidence="1">Cytoplasm</location>
    </subcellularLocation>
</comment>
<keyword evidence="2" id="KW-0813">Transport</keyword>
<dbReference type="RefSeq" id="WP_289607225.1">
    <property type="nucleotide sequence ID" value="NZ_JAUDCG010000012.1"/>
</dbReference>
<dbReference type="Proteomes" id="UP001529340">
    <property type="component" value="Unassembled WGS sequence"/>
</dbReference>
<keyword evidence="7" id="KW-0418">Kinase</keyword>
<organism evidence="9 10">
    <name type="scientific">Amedibacillus dolichus</name>
    <dbReference type="NCBI Taxonomy" id="31971"/>
    <lineage>
        <taxon>Bacteria</taxon>
        <taxon>Bacillati</taxon>
        <taxon>Bacillota</taxon>
        <taxon>Erysipelotrichia</taxon>
        <taxon>Erysipelotrichales</taxon>
        <taxon>Erysipelotrichaceae</taxon>
        <taxon>Amedibacillus</taxon>
    </lineage>
</organism>
<dbReference type="PROSITE" id="PS51101">
    <property type="entry name" value="PTS_EIIB_TYPE_4"/>
    <property type="match status" value="1"/>
</dbReference>
<dbReference type="InterPro" id="IPR036667">
    <property type="entry name" value="PTS_IIB_sorbose-sp_sf"/>
</dbReference>
<protein>
    <submittedName>
        <fullName evidence="9">PTS sugar transporter subunit IIB</fullName>
    </submittedName>
</protein>
<dbReference type="InterPro" id="IPR004720">
    <property type="entry name" value="PTS_IIB_sorbose-sp"/>
</dbReference>
<dbReference type="EMBL" id="JAUDCG010000012">
    <property type="protein sequence ID" value="MDM8156759.1"/>
    <property type="molecule type" value="Genomic_DNA"/>
</dbReference>
<dbReference type="Gene3D" id="3.40.35.10">
    <property type="entry name" value="Phosphotransferase system, sorbose subfamily IIB component"/>
    <property type="match status" value="1"/>
</dbReference>
<proteinExistence type="predicted"/>
<keyword evidence="4 9" id="KW-0762">Sugar transport</keyword>
<evidence type="ECO:0000256" key="4">
    <source>
        <dbReference type="ARBA" id="ARBA00022597"/>
    </source>
</evidence>
<evidence type="ECO:0000313" key="10">
    <source>
        <dbReference type="Proteomes" id="UP001529340"/>
    </source>
</evidence>
<sequence>MQPIIQLIRVDNRLVHGQTGVTWSNSLDIDTIIVIDDETVQNIFSQKLMTSIAKAGSVHIAFYSIAGFIDAYFSASGGKKLFLVVKSIQVVRTLYEQGLRFPRINIGNIHYERGRYPLNKKMYLTQQDVEDLNYLNENGNEIFYQDVPGTLSEKIERLDFERLKARR</sequence>
<accession>A0ABT7UAX4</accession>
<evidence type="ECO:0000256" key="2">
    <source>
        <dbReference type="ARBA" id="ARBA00022448"/>
    </source>
</evidence>
<keyword evidence="5" id="KW-0808">Transferase</keyword>
<evidence type="ECO:0000256" key="6">
    <source>
        <dbReference type="ARBA" id="ARBA00022683"/>
    </source>
</evidence>
<dbReference type="Pfam" id="PF03830">
    <property type="entry name" value="PTSIIB_sorb"/>
    <property type="match status" value="1"/>
</dbReference>
<evidence type="ECO:0000259" key="8">
    <source>
        <dbReference type="PROSITE" id="PS51101"/>
    </source>
</evidence>
<comment type="caution">
    <text evidence="9">The sequence shown here is derived from an EMBL/GenBank/DDBJ whole genome shotgun (WGS) entry which is preliminary data.</text>
</comment>